<dbReference type="Pfam" id="PF13796">
    <property type="entry name" value="Sensor"/>
    <property type="match status" value="1"/>
</dbReference>
<accession>S3ZKT5</accession>
<dbReference type="OrthoDB" id="3869178at2"/>
<keyword evidence="5" id="KW-1185">Reference proteome</keyword>
<evidence type="ECO:0000259" key="3">
    <source>
        <dbReference type="Pfam" id="PF13796"/>
    </source>
</evidence>
<name>S3ZKT5_9ACTN</name>
<dbReference type="InterPro" id="IPR025828">
    <property type="entry name" value="Put_sensor_dom"/>
</dbReference>
<keyword evidence="2" id="KW-0472">Membrane</keyword>
<protein>
    <recommendedName>
        <fullName evidence="3">Putative sensor domain-containing protein</fullName>
    </recommendedName>
</protein>
<evidence type="ECO:0000313" key="4">
    <source>
        <dbReference type="EMBL" id="EPH43823.1"/>
    </source>
</evidence>
<feature type="domain" description="Putative sensor" evidence="3">
    <location>
        <begin position="37"/>
        <end position="124"/>
    </location>
</feature>
<dbReference type="RefSeq" id="WP_016641268.1">
    <property type="nucleotide sequence ID" value="NZ_AOPZ01000137.1"/>
</dbReference>
<dbReference type="Proteomes" id="UP000014629">
    <property type="component" value="Unassembled WGS sequence"/>
</dbReference>
<dbReference type="PATRIC" id="fig|1286094.4.peg.3108"/>
<dbReference type="AlphaFoldDB" id="S3ZKT5"/>
<reference evidence="4 5" key="1">
    <citation type="submission" date="2013-02" db="EMBL/GenBank/DDBJ databases">
        <title>Draft Genome Sequence of Streptomyces aurantiacus, Which Produces Setomimycin.</title>
        <authorList>
            <person name="Gruening B.A."/>
            <person name="Praeg A."/>
            <person name="Erxleben A."/>
            <person name="Guenther S."/>
            <person name="Mueller M."/>
        </authorList>
    </citation>
    <scope>NUCLEOTIDE SEQUENCE [LARGE SCALE GENOMIC DNA]</scope>
    <source>
        <strain evidence="4 5">JA 4570</strain>
    </source>
</reference>
<proteinExistence type="predicted"/>
<evidence type="ECO:0000313" key="5">
    <source>
        <dbReference type="Proteomes" id="UP000014629"/>
    </source>
</evidence>
<feature type="transmembrane region" description="Helical" evidence="2">
    <location>
        <begin position="62"/>
        <end position="83"/>
    </location>
</feature>
<evidence type="ECO:0000256" key="2">
    <source>
        <dbReference type="SAM" id="Phobius"/>
    </source>
</evidence>
<evidence type="ECO:0000256" key="1">
    <source>
        <dbReference type="SAM" id="MobiDB-lite"/>
    </source>
</evidence>
<dbReference type="EMBL" id="AOPZ01000137">
    <property type="protein sequence ID" value="EPH43823.1"/>
    <property type="molecule type" value="Genomic_DNA"/>
</dbReference>
<comment type="caution">
    <text evidence="4">The sequence shown here is derived from an EMBL/GenBank/DDBJ whole genome shotgun (WGS) entry which is preliminary data.</text>
</comment>
<gene>
    <name evidence="4" type="ORF">STRAU_3141</name>
</gene>
<keyword evidence="2" id="KW-0812">Transmembrane</keyword>
<sequence>MTIDTFPGTTATAPATKGVPSAWRAPFAAATFREFGYTLTSLPVAIAGFVFAVTLFSLGAGLAVTLLGLPVFAVMLAGARGLGAVERRRARARLGLDVAEPAPVRTAGGDSGWARVRARLPSRTPRAGRPWSSRSSCSRGG</sequence>
<feature type="compositionally biased region" description="Polar residues" evidence="1">
    <location>
        <begin position="132"/>
        <end position="141"/>
    </location>
</feature>
<feature type="transmembrane region" description="Helical" evidence="2">
    <location>
        <begin position="35"/>
        <end position="56"/>
    </location>
</feature>
<organism evidence="4 5">
    <name type="scientific">Streptomyces aurantiacus JA 4570</name>
    <dbReference type="NCBI Taxonomy" id="1286094"/>
    <lineage>
        <taxon>Bacteria</taxon>
        <taxon>Bacillati</taxon>
        <taxon>Actinomycetota</taxon>
        <taxon>Actinomycetes</taxon>
        <taxon>Kitasatosporales</taxon>
        <taxon>Streptomycetaceae</taxon>
        <taxon>Streptomyces</taxon>
        <taxon>Streptomyces aurantiacus group</taxon>
    </lineage>
</organism>
<feature type="region of interest" description="Disordered" evidence="1">
    <location>
        <begin position="105"/>
        <end position="141"/>
    </location>
</feature>
<keyword evidence="2" id="KW-1133">Transmembrane helix</keyword>